<keyword evidence="5 6" id="KW-0472">Membrane</keyword>
<keyword evidence="4 6" id="KW-1133">Transmembrane helix</keyword>
<feature type="transmembrane region" description="Helical" evidence="6">
    <location>
        <begin position="417"/>
        <end position="438"/>
    </location>
</feature>
<feature type="transmembrane region" description="Helical" evidence="6">
    <location>
        <begin position="136"/>
        <end position="157"/>
    </location>
</feature>
<keyword evidence="3 6" id="KW-0812">Transmembrane</keyword>
<comment type="subcellular location">
    <subcellularLocation>
        <location evidence="1">Cell membrane</location>
        <topology evidence="1">Multi-pass membrane protein</topology>
    </subcellularLocation>
</comment>
<feature type="transmembrane region" description="Helical" evidence="6">
    <location>
        <begin position="444"/>
        <end position="465"/>
    </location>
</feature>
<accession>A0AAW4T5P6</accession>
<keyword evidence="2" id="KW-1003">Cell membrane</keyword>
<evidence type="ECO:0000256" key="1">
    <source>
        <dbReference type="ARBA" id="ARBA00004651"/>
    </source>
</evidence>
<comment type="caution">
    <text evidence="7">The sequence shown here is derived from an EMBL/GenBank/DDBJ whole genome shotgun (WGS) entry which is preliminary data.</text>
</comment>
<dbReference type="EMBL" id="JAIWYE010000038">
    <property type="protein sequence ID" value="MCA4706441.1"/>
    <property type="molecule type" value="Genomic_DNA"/>
</dbReference>
<evidence type="ECO:0000256" key="2">
    <source>
        <dbReference type="ARBA" id="ARBA00022475"/>
    </source>
</evidence>
<evidence type="ECO:0000256" key="6">
    <source>
        <dbReference type="SAM" id="Phobius"/>
    </source>
</evidence>
<evidence type="ECO:0000256" key="5">
    <source>
        <dbReference type="ARBA" id="ARBA00023136"/>
    </source>
</evidence>
<evidence type="ECO:0000256" key="3">
    <source>
        <dbReference type="ARBA" id="ARBA00022692"/>
    </source>
</evidence>
<dbReference type="PANTHER" id="PTHR30250">
    <property type="entry name" value="PST FAMILY PREDICTED COLANIC ACID TRANSPORTER"/>
    <property type="match status" value="1"/>
</dbReference>
<dbReference type="AlphaFoldDB" id="A0AAW4T5P6"/>
<feature type="transmembrane region" description="Helical" evidence="6">
    <location>
        <begin position="20"/>
        <end position="42"/>
    </location>
</feature>
<sequence length="488" mass="55512">MLVALYTSRIVLKVLGIEDYGLYQTIGGIVGILSFLNGALANASSRYLTFELGKNNSDRLNKVFSTILSFHVLLAILVIVIAETVGLYCFFNVLNIPENRLDITFWVYQFSIVTTVILITQVPYTAFIIAREKMKVYAYVSIIDVSFKLAIVYILMISAMDKLLLYSGLLCLVQFTIAMFYRFYCIKEFSETKYKFVFEKSLAKDISIFSGWSLLSNISTILNNQGIIILLNIFFSPVVVSARAISIQVNMAVNQFVENFRMAVNPQIVKTYAQNKYDESQQLVLESAKISFFLVLLIGFPIILNVDYILGLWLVQVPHYTSEFVKLIIIQSLFQSVDTSLYYGLYAKGVIKQNSLLSPIIGILGFPICYILFKIGASPLALSWCYIVIFAFLAIVIKPFLLWKLVGYSYKRILKTFLRCGIVSVVAICIYLLQNYLLPFNRTIMLLLFTVTVNTIIMVVSMYYWGLETPVREQLSAFIKVQISNCKK</sequence>
<dbReference type="PANTHER" id="PTHR30250:SF26">
    <property type="entry name" value="PSMA PROTEIN"/>
    <property type="match status" value="1"/>
</dbReference>
<gene>
    <name evidence="7" type="ORF">LD004_22840</name>
</gene>
<feature type="transmembrane region" description="Helical" evidence="6">
    <location>
        <begin position="290"/>
        <end position="315"/>
    </location>
</feature>
<dbReference type="GO" id="GO:0005886">
    <property type="term" value="C:plasma membrane"/>
    <property type="evidence" value="ECO:0007669"/>
    <property type="project" value="UniProtKB-SubCell"/>
</dbReference>
<dbReference type="InterPro" id="IPR050833">
    <property type="entry name" value="Poly_Biosynth_Transport"/>
</dbReference>
<feature type="transmembrane region" description="Helical" evidence="6">
    <location>
        <begin position="356"/>
        <end position="375"/>
    </location>
</feature>
<feature type="transmembrane region" description="Helical" evidence="6">
    <location>
        <begin position="63"/>
        <end position="94"/>
    </location>
</feature>
<name>A0AAW4T5P6_9BACE</name>
<evidence type="ECO:0000256" key="4">
    <source>
        <dbReference type="ARBA" id="ARBA00022989"/>
    </source>
</evidence>
<evidence type="ECO:0000313" key="7">
    <source>
        <dbReference type="EMBL" id="MCA4706441.1"/>
    </source>
</evidence>
<feature type="transmembrane region" description="Helical" evidence="6">
    <location>
        <begin position="106"/>
        <end position="129"/>
    </location>
</feature>
<protein>
    <submittedName>
        <fullName evidence="7">Polysaccharide biosynthesis protein</fullName>
    </submittedName>
</protein>
<dbReference type="RefSeq" id="WP_225451282.1">
    <property type="nucleotide sequence ID" value="NZ_JAIWXB010000040.1"/>
</dbReference>
<feature type="transmembrane region" description="Helical" evidence="6">
    <location>
        <begin position="381"/>
        <end position="405"/>
    </location>
</feature>
<evidence type="ECO:0000313" key="8">
    <source>
        <dbReference type="Proteomes" id="UP001198461"/>
    </source>
</evidence>
<organism evidence="7 8">
    <name type="scientific">Bacteroides xylanisolvens</name>
    <dbReference type="NCBI Taxonomy" id="371601"/>
    <lineage>
        <taxon>Bacteria</taxon>
        <taxon>Pseudomonadati</taxon>
        <taxon>Bacteroidota</taxon>
        <taxon>Bacteroidia</taxon>
        <taxon>Bacteroidales</taxon>
        <taxon>Bacteroidaceae</taxon>
        <taxon>Bacteroides</taxon>
    </lineage>
</organism>
<feature type="transmembrane region" description="Helical" evidence="6">
    <location>
        <begin position="327"/>
        <end position="344"/>
    </location>
</feature>
<reference evidence="7" key="1">
    <citation type="submission" date="2023-08" db="EMBL/GenBank/DDBJ databases">
        <title>Mucin Metabolism Genes Underlie the Key Renovations of Bacteroides xylanisolvens Genomes in Captive Great Apes.</title>
        <authorList>
            <person name="Nishida A.H."/>
        </authorList>
    </citation>
    <scope>NUCLEOTIDE SEQUENCE</scope>
    <source>
        <strain evidence="7">P13.H9</strain>
    </source>
</reference>
<proteinExistence type="predicted"/>
<dbReference type="Proteomes" id="UP001198461">
    <property type="component" value="Unassembled WGS sequence"/>
</dbReference>
<feature type="transmembrane region" description="Helical" evidence="6">
    <location>
        <begin position="163"/>
        <end position="181"/>
    </location>
</feature>